<dbReference type="OrthoDB" id="6490254at2"/>
<dbReference type="RefSeq" id="WP_034499245.1">
    <property type="nucleotide sequence ID" value="NZ_JMPI01000068.1"/>
</dbReference>
<keyword evidence="3" id="KW-1185">Reference proteome</keyword>
<protein>
    <recommendedName>
        <fullName evidence="1">Tlde1 domain-containing protein</fullName>
    </recommendedName>
</protein>
<dbReference type="Proteomes" id="UP000028653">
    <property type="component" value="Unassembled WGS sequence"/>
</dbReference>
<proteinExistence type="predicted"/>
<organism evidence="2 3">
    <name type="scientific">Buttiauxella agrestis ATCC 33320</name>
    <dbReference type="NCBI Taxonomy" id="1006004"/>
    <lineage>
        <taxon>Bacteria</taxon>
        <taxon>Pseudomonadati</taxon>
        <taxon>Pseudomonadota</taxon>
        <taxon>Gammaproteobacteria</taxon>
        <taxon>Enterobacterales</taxon>
        <taxon>Enterobacteriaceae</taxon>
        <taxon>Buttiauxella</taxon>
    </lineage>
</organism>
<dbReference type="EMBL" id="JMPI01000068">
    <property type="protein sequence ID" value="KFC77141.1"/>
    <property type="molecule type" value="Genomic_DNA"/>
</dbReference>
<evidence type="ECO:0000313" key="3">
    <source>
        <dbReference type="Proteomes" id="UP000028653"/>
    </source>
</evidence>
<name>A0A085G096_9ENTR</name>
<dbReference type="InterPro" id="IPR021225">
    <property type="entry name" value="Tlde1_dom"/>
</dbReference>
<dbReference type="Pfam" id="PF10908">
    <property type="entry name" value="Tlde1_dom"/>
    <property type="match status" value="1"/>
</dbReference>
<comment type="caution">
    <text evidence="2">The sequence shown here is derived from an EMBL/GenBank/DDBJ whole genome shotgun (WGS) entry which is preliminary data.</text>
</comment>
<sequence>MIYCRLDFNHLLDHGRIADFQVSGVGRFPVFSGMGNYVNRPECSMLSNAAIPPGSYWIVERPSGGRLGAYYQWGKEMWTGNTYDDWFGLFRKDGVIDDHMAFQVGAGQYFRSSFRLHPLRPDGTGLSEGCVTFYRREDFYTVRRALLATRKQQILGGGGLFSYGEVVVIGRNSGACDIEES</sequence>
<dbReference type="eggNOG" id="ENOG503241P">
    <property type="taxonomic scope" value="Bacteria"/>
</dbReference>
<dbReference type="AlphaFoldDB" id="A0A085G096"/>
<accession>A0A085G096</accession>
<reference evidence="2 3" key="1">
    <citation type="submission" date="2014-05" db="EMBL/GenBank/DDBJ databases">
        <title>ATOL: Assembling a taxonomically balanced genome-scale reconstruction of the evolutionary history of the Enterobacteriaceae.</title>
        <authorList>
            <person name="Plunkett G.III."/>
            <person name="Neeno-Eckwall E.C."/>
            <person name="Glasner J.D."/>
            <person name="Perna N.T."/>
        </authorList>
    </citation>
    <scope>NUCLEOTIDE SEQUENCE [LARGE SCALE GENOMIC DNA]</scope>
    <source>
        <strain evidence="2 3">ATCC 33320</strain>
    </source>
</reference>
<evidence type="ECO:0000313" key="2">
    <source>
        <dbReference type="EMBL" id="KFC77141.1"/>
    </source>
</evidence>
<gene>
    <name evidence="2" type="ORF">GBAG_3874</name>
</gene>
<evidence type="ECO:0000259" key="1">
    <source>
        <dbReference type="Pfam" id="PF10908"/>
    </source>
</evidence>
<dbReference type="STRING" id="1006004.GBAG_3874"/>
<feature type="domain" description="Tlde1" evidence="1">
    <location>
        <begin position="27"/>
        <end position="155"/>
    </location>
</feature>